<evidence type="ECO:0000256" key="1">
    <source>
        <dbReference type="ARBA" id="ARBA00004651"/>
    </source>
</evidence>
<keyword evidence="4 7" id="KW-0812">Transmembrane</keyword>
<dbReference type="EMBL" id="APLQ01000010">
    <property type="protein sequence ID" value="ENO16884.1"/>
    <property type="molecule type" value="Genomic_DNA"/>
</dbReference>
<feature type="transmembrane region" description="Helical" evidence="7">
    <location>
        <begin position="71"/>
        <end position="99"/>
    </location>
</feature>
<evidence type="ECO:0000256" key="5">
    <source>
        <dbReference type="ARBA" id="ARBA00022989"/>
    </source>
</evidence>
<dbReference type="HOGENOM" id="CLU_081268_1_0_6"/>
<evidence type="ECO:0008006" key="10">
    <source>
        <dbReference type="Google" id="ProtNLM"/>
    </source>
</evidence>
<dbReference type="GO" id="GO:0000041">
    <property type="term" value="P:transition metal ion transport"/>
    <property type="evidence" value="ECO:0007669"/>
    <property type="project" value="InterPro"/>
</dbReference>
<dbReference type="InterPro" id="IPR002751">
    <property type="entry name" value="CbiM/NikMN"/>
</dbReference>
<keyword evidence="9" id="KW-1185">Reference proteome</keyword>
<feature type="transmembrane region" description="Helical" evidence="7">
    <location>
        <begin position="105"/>
        <end position="126"/>
    </location>
</feature>
<dbReference type="eggNOG" id="COG3235">
    <property type="taxonomic scope" value="Bacteria"/>
</dbReference>
<dbReference type="AlphaFoldDB" id="N6W9D3"/>
<accession>N6W9D3</accession>
<keyword evidence="5 7" id="KW-1133">Transmembrane helix</keyword>
<evidence type="ECO:0000256" key="7">
    <source>
        <dbReference type="SAM" id="Phobius"/>
    </source>
</evidence>
<gene>
    <name evidence="8" type="ORF">J057_04230</name>
</gene>
<dbReference type="Proteomes" id="UP000013165">
    <property type="component" value="Unassembled WGS sequence"/>
</dbReference>
<dbReference type="GO" id="GO:0005886">
    <property type="term" value="C:plasma membrane"/>
    <property type="evidence" value="ECO:0007669"/>
    <property type="project" value="UniProtKB-SubCell"/>
</dbReference>
<name>N6W9D3_9GAMM</name>
<dbReference type="Pfam" id="PF01891">
    <property type="entry name" value="CbiM"/>
    <property type="match status" value="1"/>
</dbReference>
<feature type="transmembrane region" description="Helical" evidence="7">
    <location>
        <begin position="138"/>
        <end position="171"/>
    </location>
</feature>
<protein>
    <recommendedName>
        <fullName evidence="10">Cobalt transporter CbiM</fullName>
    </recommendedName>
</protein>
<keyword evidence="6 7" id="KW-0472">Membrane</keyword>
<comment type="caution">
    <text evidence="8">The sequence shown here is derived from an EMBL/GenBank/DDBJ whole genome shotgun (WGS) entry which is preliminary data.</text>
</comment>
<proteinExistence type="predicted"/>
<dbReference type="OrthoDB" id="5297929at2"/>
<dbReference type="PATRIC" id="fig|626887.3.peg.834"/>
<feature type="transmembrane region" description="Helical" evidence="7">
    <location>
        <begin position="183"/>
        <end position="205"/>
    </location>
</feature>
<evidence type="ECO:0000256" key="3">
    <source>
        <dbReference type="ARBA" id="ARBA00022475"/>
    </source>
</evidence>
<comment type="subcellular location">
    <subcellularLocation>
        <location evidence="1">Cell membrane</location>
        <topology evidence="1">Multi-pass membrane protein</topology>
    </subcellularLocation>
</comment>
<feature type="transmembrane region" description="Helical" evidence="7">
    <location>
        <begin position="41"/>
        <end position="59"/>
    </location>
</feature>
<sequence>MGLTPDLIGAGWLWSMNVLLIVAIGLAIWQADWAQLVVERALQHSLFATIILLTLVWQIRAGLSPGLTIHILGITAVTLMLGWAFAILAGLIALLFTSILGDESLAMFGINGIVTVSIPAFVSYGIMLWERSRGFHNFFAYLFFCGFFGAAIAVASAGMTMVMVLWIAGVYGWDTLLHEYVRYLPLIMLPEAFINGTVISGLMVFHPQRLLTLDESRYL</sequence>
<evidence type="ECO:0000256" key="6">
    <source>
        <dbReference type="ARBA" id="ARBA00023136"/>
    </source>
</evidence>
<evidence type="ECO:0000256" key="2">
    <source>
        <dbReference type="ARBA" id="ARBA00022448"/>
    </source>
</evidence>
<evidence type="ECO:0000313" key="8">
    <source>
        <dbReference type="EMBL" id="ENO16884.1"/>
    </source>
</evidence>
<evidence type="ECO:0000313" key="9">
    <source>
        <dbReference type="Proteomes" id="UP000013165"/>
    </source>
</evidence>
<organism evidence="8 9">
    <name type="scientific">Marinobacter nanhaiticus D15-8W</name>
    <dbReference type="NCBI Taxonomy" id="626887"/>
    <lineage>
        <taxon>Bacteria</taxon>
        <taxon>Pseudomonadati</taxon>
        <taxon>Pseudomonadota</taxon>
        <taxon>Gammaproteobacteria</taxon>
        <taxon>Pseudomonadales</taxon>
        <taxon>Marinobacteraceae</taxon>
        <taxon>Marinobacter</taxon>
    </lineage>
</organism>
<dbReference type="RefSeq" id="WP_004583394.1">
    <property type="nucleotide sequence ID" value="NZ_AP028878.1"/>
</dbReference>
<evidence type="ECO:0000256" key="4">
    <source>
        <dbReference type="ARBA" id="ARBA00022692"/>
    </source>
</evidence>
<feature type="transmembrane region" description="Helical" evidence="7">
    <location>
        <begin position="7"/>
        <end position="29"/>
    </location>
</feature>
<reference evidence="8 9" key="1">
    <citation type="journal article" date="2013" name="Genome Announc.">
        <title>Genome Sequence of the Polycyclic Aromatic Hydrocarbon-Degrading Bacterium Strain Marinobacter nanhaiticus D15-8WT.</title>
        <authorList>
            <person name="Cui Z."/>
            <person name="Gao W."/>
            <person name="Li Q."/>
            <person name="Xu G."/>
            <person name="Zheng L."/>
        </authorList>
    </citation>
    <scope>NUCLEOTIDE SEQUENCE [LARGE SCALE GENOMIC DNA]</scope>
    <source>
        <strain evidence="8 9">D15-8W</strain>
    </source>
</reference>
<dbReference type="Gene3D" id="1.10.1760.20">
    <property type="match status" value="1"/>
</dbReference>
<dbReference type="STRING" id="626887.J057_04230"/>
<keyword evidence="2" id="KW-0813">Transport</keyword>
<keyword evidence="3" id="KW-1003">Cell membrane</keyword>